<dbReference type="EMBL" id="CP012365">
    <property type="protein sequence ID" value="AKX58774.1"/>
    <property type="molecule type" value="Genomic_DNA"/>
</dbReference>
<reference evidence="3 4" key="1">
    <citation type="journal article" date="2015" name="Genome Announc.">
        <title>Genome Sequences of Oblitimonas alkaliphila gen. nov. sp. nov. (Proposed), a Novel Bacterium of the Pseudomonadaceae Family.</title>
        <authorList>
            <person name="Lauer A.C."/>
            <person name="Nicholson A.C."/>
            <person name="Humrighouse B.W."/>
            <person name="Emery B."/>
            <person name="Drobish A."/>
            <person name="Juieng P."/>
            <person name="Loparev V."/>
            <person name="McQuiston J.R."/>
        </authorList>
    </citation>
    <scope>NUCLEOTIDE SEQUENCE [LARGE SCALE GENOMIC DNA]</scope>
    <source>
        <strain evidence="3 4">E5571</strain>
    </source>
</reference>
<proteinExistence type="predicted"/>
<name>A0A0K1XBZ9_9GAMM</name>
<keyword evidence="4" id="KW-1185">Reference proteome</keyword>
<accession>A0A0K1XBZ9</accession>
<keyword evidence="1" id="KW-0175">Coiled coil</keyword>
<gene>
    <name evidence="3" type="ORF">AKN88_01640</name>
</gene>
<evidence type="ECO:0000313" key="3">
    <source>
        <dbReference type="EMBL" id="AKX58774.1"/>
    </source>
</evidence>
<protein>
    <submittedName>
        <fullName evidence="3">Energy transducer TonB</fullName>
    </submittedName>
</protein>
<feature type="coiled-coil region" evidence="1">
    <location>
        <begin position="67"/>
        <end position="94"/>
    </location>
</feature>
<dbReference type="Pfam" id="PF11932">
    <property type="entry name" value="DUF3450"/>
    <property type="match status" value="1"/>
</dbReference>
<dbReference type="PIRSF" id="PIRSF028069">
    <property type="entry name" value="UCP028069"/>
    <property type="match status" value="1"/>
</dbReference>
<evidence type="ECO:0000256" key="1">
    <source>
        <dbReference type="SAM" id="Coils"/>
    </source>
</evidence>
<sequence length="257" mass="29240">MQQKRVRAWLAGLALCSPLALANPLDKALTDTQTLSQAAQQSQQQIDQLDSATQLALNDYRKTLKQIQSLTAYNQQLEDLLKAQQQEQSTHAQQLADLAAAEEFVTPHLQQMLQVLEQFVAADLPFLPQERQERITHLQQLVARADVSLAEKYRRVLEAYQIESDYGRTLEAWRGELQQGTEEKTVEFLRVGRSMLYYQTADGHTSGWWNRQKQSWEELPSSARRPLTAALGIARQQKSPDWLMLPVTTLATQGDQP</sequence>
<keyword evidence="2" id="KW-0732">Signal</keyword>
<evidence type="ECO:0000313" key="4">
    <source>
        <dbReference type="Proteomes" id="UP000063953"/>
    </source>
</evidence>
<dbReference type="Proteomes" id="UP000063953">
    <property type="component" value="Chromosome"/>
</dbReference>
<feature type="signal peptide" evidence="2">
    <location>
        <begin position="1"/>
        <end position="22"/>
    </location>
</feature>
<dbReference type="AlphaFoldDB" id="A0A0K1XBZ9"/>
<dbReference type="InterPro" id="IPR016866">
    <property type="entry name" value="UCP028069"/>
</dbReference>
<dbReference type="PATRIC" id="fig|1698449.3.peg.327"/>
<dbReference type="STRING" id="1697053.AKN87_03740"/>
<organism evidence="3 4">
    <name type="scientific">Thiopseudomonas alkaliphila</name>
    <dbReference type="NCBI Taxonomy" id="1697053"/>
    <lineage>
        <taxon>Bacteria</taxon>
        <taxon>Pseudomonadati</taxon>
        <taxon>Pseudomonadota</taxon>
        <taxon>Gammaproteobacteria</taxon>
        <taxon>Pseudomonadales</taxon>
        <taxon>Pseudomonadaceae</taxon>
        <taxon>Thiopseudomonas</taxon>
    </lineage>
</organism>
<feature type="chain" id="PRO_5005472185" evidence="2">
    <location>
        <begin position="23"/>
        <end position="257"/>
    </location>
</feature>
<evidence type="ECO:0000256" key="2">
    <source>
        <dbReference type="SAM" id="SignalP"/>
    </source>
</evidence>
<dbReference type="RefSeq" id="WP_053099684.1">
    <property type="nucleotide sequence ID" value="NZ_CP012365.1"/>
</dbReference>